<evidence type="ECO:0000256" key="3">
    <source>
        <dbReference type="ARBA" id="ARBA00022553"/>
    </source>
</evidence>
<evidence type="ECO:0000259" key="7">
    <source>
        <dbReference type="PROSITE" id="PS51094"/>
    </source>
</evidence>
<keyword evidence="2" id="KW-0813">Transport</keyword>
<dbReference type="InterPro" id="IPR051541">
    <property type="entry name" value="PTS_SugarTrans_NitroReg"/>
</dbReference>
<dbReference type="GO" id="GO:0008982">
    <property type="term" value="F:protein-N(PI)-phosphohistidine-sugar phosphotransferase activity"/>
    <property type="evidence" value="ECO:0007669"/>
    <property type="project" value="InterPro"/>
</dbReference>
<keyword evidence="4" id="KW-0762">Sugar transport</keyword>
<evidence type="ECO:0000256" key="2">
    <source>
        <dbReference type="ARBA" id="ARBA00022448"/>
    </source>
</evidence>
<dbReference type="GO" id="GO:0016020">
    <property type="term" value="C:membrane"/>
    <property type="evidence" value="ECO:0007669"/>
    <property type="project" value="InterPro"/>
</dbReference>
<evidence type="ECO:0000256" key="4">
    <source>
        <dbReference type="ARBA" id="ARBA00022597"/>
    </source>
</evidence>
<evidence type="ECO:0000313" key="9">
    <source>
        <dbReference type="Proteomes" id="UP000190973"/>
    </source>
</evidence>
<dbReference type="NCBIfam" id="TIGR00848">
    <property type="entry name" value="fruA"/>
    <property type="match status" value="1"/>
</dbReference>
<name>A0A1S8RP58_CLOBE</name>
<comment type="subcellular location">
    <subcellularLocation>
        <location evidence="1">Cytoplasm</location>
    </subcellularLocation>
</comment>
<keyword evidence="6" id="KW-0598">Phosphotransferase system</keyword>
<evidence type="ECO:0000256" key="1">
    <source>
        <dbReference type="ARBA" id="ARBA00004496"/>
    </source>
</evidence>
<dbReference type="AlphaFoldDB" id="A0A1S8RP58"/>
<comment type="caution">
    <text evidence="8">The sequence shown here is derived from an EMBL/GenBank/DDBJ whole genome shotgun (WGS) entry which is preliminary data.</text>
</comment>
<dbReference type="PROSITE" id="PS51094">
    <property type="entry name" value="PTS_EIIA_TYPE_2"/>
    <property type="match status" value="1"/>
</dbReference>
<dbReference type="PANTHER" id="PTHR47738:SF2">
    <property type="entry name" value="PTS SYSTEM FRUCTOSE-LIKE EIIA COMPONENT"/>
    <property type="match status" value="1"/>
</dbReference>
<evidence type="ECO:0000313" key="8">
    <source>
        <dbReference type="EMBL" id="OOM55017.1"/>
    </source>
</evidence>
<dbReference type="GO" id="GO:0009401">
    <property type="term" value="P:phosphoenolpyruvate-dependent sugar phosphotransferase system"/>
    <property type="evidence" value="ECO:0007669"/>
    <property type="project" value="UniProtKB-KW"/>
</dbReference>
<keyword evidence="5" id="KW-0808">Transferase</keyword>
<feature type="domain" description="PTS EIIA type-2" evidence="7">
    <location>
        <begin position="5"/>
        <end position="150"/>
    </location>
</feature>
<dbReference type="PROSITE" id="PS00372">
    <property type="entry name" value="PTS_EIIA_TYPE_2_HIS"/>
    <property type="match status" value="1"/>
</dbReference>
<gene>
    <name evidence="8" type="primary">fruA_4</name>
    <name evidence="8" type="ORF">CLBCK_45700</name>
</gene>
<dbReference type="Gene3D" id="3.40.930.10">
    <property type="entry name" value="Mannitol-specific EII, Chain A"/>
    <property type="match status" value="1"/>
</dbReference>
<dbReference type="Proteomes" id="UP000190973">
    <property type="component" value="Unassembled WGS sequence"/>
</dbReference>
<evidence type="ECO:0000256" key="6">
    <source>
        <dbReference type="ARBA" id="ARBA00022683"/>
    </source>
</evidence>
<sequence length="159" mass="18038">MNLLDVISLETINIDLQAQTKQEVIVELSKLLHKENRISSVDEFVKAVYEREAIGETGMGNHVAIPHGHTDAVLHASVAVGKVNTPIEWESLDDQPVNLIFLIAAPKNNKEISHLSMLSQLASVLSYEEIQNELMECENKNEFLKIFTKYFDEYSKNRE</sequence>
<dbReference type="Pfam" id="PF00359">
    <property type="entry name" value="PTS_EIIA_2"/>
    <property type="match status" value="1"/>
</dbReference>
<dbReference type="CDD" id="cd00211">
    <property type="entry name" value="PTS_IIA_fru"/>
    <property type="match status" value="1"/>
</dbReference>
<dbReference type="SUPFAM" id="SSF55804">
    <property type="entry name" value="Phoshotransferase/anion transport protein"/>
    <property type="match status" value="1"/>
</dbReference>
<dbReference type="RefSeq" id="WP_077840760.1">
    <property type="nucleotide sequence ID" value="NZ_JABTAE010000001.1"/>
</dbReference>
<dbReference type="FunFam" id="3.40.930.10:FF:000009">
    <property type="entry name" value="PTS system, fructose specific IIABC component"/>
    <property type="match status" value="1"/>
</dbReference>
<proteinExistence type="predicted"/>
<dbReference type="PANTHER" id="PTHR47738">
    <property type="entry name" value="PTS SYSTEM FRUCTOSE-LIKE EIIA COMPONENT-RELATED"/>
    <property type="match status" value="1"/>
</dbReference>
<evidence type="ECO:0000256" key="5">
    <source>
        <dbReference type="ARBA" id="ARBA00022679"/>
    </source>
</evidence>
<dbReference type="InterPro" id="IPR002178">
    <property type="entry name" value="PTS_EIIA_type-2_dom"/>
</dbReference>
<keyword evidence="3" id="KW-0597">Phosphoprotein</keyword>
<organism evidence="8 9">
    <name type="scientific">Clostridium beijerinckii</name>
    <name type="common">Clostridium MP</name>
    <dbReference type="NCBI Taxonomy" id="1520"/>
    <lineage>
        <taxon>Bacteria</taxon>
        <taxon>Bacillati</taxon>
        <taxon>Bacillota</taxon>
        <taxon>Clostridia</taxon>
        <taxon>Eubacteriales</taxon>
        <taxon>Clostridiaceae</taxon>
        <taxon>Clostridium</taxon>
    </lineage>
</organism>
<reference evidence="8 9" key="1">
    <citation type="submission" date="2016-05" db="EMBL/GenBank/DDBJ databases">
        <title>Microbial solvent formation.</title>
        <authorList>
            <person name="Poehlein A."/>
            <person name="Montoya Solano J.D."/>
            <person name="Flitsch S."/>
            <person name="Krabben P."/>
            <person name="Duerre P."/>
            <person name="Daniel R."/>
        </authorList>
    </citation>
    <scope>NUCLEOTIDE SEQUENCE [LARGE SCALE GENOMIC DNA]</scope>
    <source>
        <strain evidence="8 9">DSM 53</strain>
    </source>
</reference>
<dbReference type="GO" id="GO:0005737">
    <property type="term" value="C:cytoplasm"/>
    <property type="evidence" value="ECO:0007669"/>
    <property type="project" value="UniProtKB-SubCell"/>
</dbReference>
<dbReference type="InterPro" id="IPR004715">
    <property type="entry name" value="PTS_IIA_fruc"/>
</dbReference>
<accession>A0A1S8RP58</accession>
<dbReference type="InterPro" id="IPR016152">
    <property type="entry name" value="PTrfase/Anion_transptr"/>
</dbReference>
<dbReference type="EMBL" id="LZZI01000150">
    <property type="protein sequence ID" value="OOM55017.1"/>
    <property type="molecule type" value="Genomic_DNA"/>
</dbReference>
<protein>
    <submittedName>
        <fullName evidence="8">PTS system fructose-specific EIIABC component</fullName>
    </submittedName>
</protein>